<evidence type="ECO:0000313" key="12">
    <source>
        <dbReference type="EMBL" id="NNU16931.1"/>
    </source>
</evidence>
<dbReference type="EMBL" id="JABFCX010000003">
    <property type="protein sequence ID" value="NNU16931.1"/>
    <property type="molecule type" value="Genomic_DNA"/>
</dbReference>
<evidence type="ECO:0000256" key="4">
    <source>
        <dbReference type="ARBA" id="ARBA00022519"/>
    </source>
</evidence>
<keyword evidence="8 10" id="KW-0472">Membrane</keyword>
<comment type="similarity">
    <text evidence="2 10">Belongs to the ExbB/TolQ family.</text>
</comment>
<proteinExistence type="inferred from homology"/>
<comment type="function">
    <text evidence="10">Part of the Tol-Pal system, which plays a role in outer membrane invagination during cell division and is important for maintaining outer membrane integrity.</text>
</comment>
<dbReference type="RefSeq" id="WP_173199866.1">
    <property type="nucleotide sequence ID" value="NZ_JABFCX010000003.1"/>
</dbReference>
<sequence length="233" mass="25033">MEEEVVAGNAIGTEFGAIAMFMQADPVVKGVMISLALASVWTWAIIVDKSLTFSRLRGKAKRFEEQFYSGRPLDDLYRRLKDRLDHPMARVFVAGMDEFAKNAPSSGFAPSAVQRAERRMMAEATREIERASSQLPVLATVGSVAPFVGLFGTVWGIMNSFQGIAQTGDANLAVVAPGIAEALFATAIGLVAAIPAVVAYNRYTAALNSYVSRVEGFTGEFTAILSRQADGGR</sequence>
<keyword evidence="5 10" id="KW-0132">Cell division</keyword>
<evidence type="ECO:0000256" key="6">
    <source>
        <dbReference type="ARBA" id="ARBA00022692"/>
    </source>
</evidence>
<feature type="transmembrane region" description="Helical" evidence="10">
    <location>
        <begin position="135"/>
        <end position="158"/>
    </location>
</feature>
<evidence type="ECO:0000256" key="7">
    <source>
        <dbReference type="ARBA" id="ARBA00022989"/>
    </source>
</evidence>
<comment type="subcellular location">
    <subcellularLocation>
        <location evidence="10">Cell inner membrane</location>
        <topology evidence="10">Multi-pass membrane protein</topology>
    </subcellularLocation>
    <subcellularLocation>
        <location evidence="1">Cell membrane</location>
        <topology evidence="1">Multi-pass membrane protein</topology>
    </subcellularLocation>
</comment>
<feature type="transmembrane region" description="Helical" evidence="10">
    <location>
        <begin position="27"/>
        <end position="47"/>
    </location>
</feature>
<keyword evidence="9 10" id="KW-0131">Cell cycle</keyword>
<evidence type="ECO:0000256" key="5">
    <source>
        <dbReference type="ARBA" id="ARBA00022618"/>
    </source>
</evidence>
<evidence type="ECO:0000256" key="3">
    <source>
        <dbReference type="ARBA" id="ARBA00022475"/>
    </source>
</evidence>
<evidence type="ECO:0000259" key="11">
    <source>
        <dbReference type="Pfam" id="PF01618"/>
    </source>
</evidence>
<evidence type="ECO:0000256" key="8">
    <source>
        <dbReference type="ARBA" id="ARBA00023136"/>
    </source>
</evidence>
<dbReference type="Pfam" id="PF01618">
    <property type="entry name" value="MotA_ExbB"/>
    <property type="match status" value="1"/>
</dbReference>
<reference evidence="12 13" key="1">
    <citation type="submission" date="2020-05" db="EMBL/GenBank/DDBJ databases">
        <title>Parvularcula mediterraneae sp. nov., isolated from polypropylene straw from shallow seawater of the seashore of Laganas in Zakynthos island, Greece.</title>
        <authorList>
            <person name="Szabo I."/>
            <person name="Al-Omari J."/>
            <person name="Rado J."/>
            <person name="Szerdahelyi G.S."/>
        </authorList>
    </citation>
    <scope>NUCLEOTIDE SEQUENCE [LARGE SCALE GENOMIC DNA]</scope>
    <source>
        <strain evidence="12 13">ZS-1/3</strain>
    </source>
</reference>
<feature type="domain" description="MotA/TolQ/ExbB proton channel" evidence="11">
    <location>
        <begin position="85"/>
        <end position="215"/>
    </location>
</feature>
<keyword evidence="7 10" id="KW-1133">Transmembrane helix</keyword>
<evidence type="ECO:0000256" key="2">
    <source>
        <dbReference type="ARBA" id="ARBA00010442"/>
    </source>
</evidence>
<dbReference type="NCBIfam" id="TIGR02796">
    <property type="entry name" value="tolQ"/>
    <property type="match status" value="1"/>
</dbReference>
<keyword evidence="3 10" id="KW-1003">Cell membrane</keyword>
<dbReference type="HAMAP" id="MF_02202">
    <property type="entry name" value="TolQ"/>
    <property type="match status" value="1"/>
</dbReference>
<keyword evidence="13" id="KW-1185">Reference proteome</keyword>
<dbReference type="Proteomes" id="UP000536835">
    <property type="component" value="Unassembled WGS sequence"/>
</dbReference>
<evidence type="ECO:0000256" key="9">
    <source>
        <dbReference type="ARBA" id="ARBA00023306"/>
    </source>
</evidence>
<organism evidence="12 13">
    <name type="scientific">Parvularcula mediterranea</name>
    <dbReference type="NCBI Taxonomy" id="2732508"/>
    <lineage>
        <taxon>Bacteria</taxon>
        <taxon>Pseudomonadati</taxon>
        <taxon>Pseudomonadota</taxon>
        <taxon>Alphaproteobacteria</taxon>
        <taxon>Parvularculales</taxon>
        <taxon>Parvularculaceae</taxon>
        <taxon>Parvularcula</taxon>
    </lineage>
</organism>
<evidence type="ECO:0000313" key="13">
    <source>
        <dbReference type="Proteomes" id="UP000536835"/>
    </source>
</evidence>
<keyword evidence="4 10" id="KW-0997">Cell inner membrane</keyword>
<dbReference type="GO" id="GO:0017038">
    <property type="term" value="P:protein import"/>
    <property type="evidence" value="ECO:0007669"/>
    <property type="project" value="TreeGrafter"/>
</dbReference>
<comment type="subunit">
    <text evidence="10">The Tol-Pal system is composed of five core proteins: the inner membrane proteins TolA, TolQ and TolR, the periplasmic protein TolB and the outer membrane protein Pal. They form a network linking the inner and outer membranes and the peptidoglycan layer.</text>
</comment>
<dbReference type="PANTHER" id="PTHR30625:SF3">
    <property type="entry name" value="TOL-PAL SYSTEM PROTEIN TOLQ"/>
    <property type="match status" value="1"/>
</dbReference>
<evidence type="ECO:0000256" key="1">
    <source>
        <dbReference type="ARBA" id="ARBA00004651"/>
    </source>
</evidence>
<name>A0A7Y3RNQ8_9PROT</name>
<dbReference type="InterPro" id="IPR002898">
    <property type="entry name" value="MotA_ExbB_proton_chnl"/>
</dbReference>
<dbReference type="GO" id="GO:0043213">
    <property type="term" value="P:bacteriocin transport"/>
    <property type="evidence" value="ECO:0007669"/>
    <property type="project" value="InterPro"/>
</dbReference>
<keyword evidence="6 10" id="KW-0812">Transmembrane</keyword>
<protein>
    <recommendedName>
        <fullName evidence="10">Tol-Pal system protein TolQ</fullName>
    </recommendedName>
</protein>
<dbReference type="GO" id="GO:0005886">
    <property type="term" value="C:plasma membrane"/>
    <property type="evidence" value="ECO:0007669"/>
    <property type="project" value="UniProtKB-SubCell"/>
</dbReference>
<evidence type="ECO:0000256" key="10">
    <source>
        <dbReference type="HAMAP-Rule" id="MF_02202"/>
    </source>
</evidence>
<gene>
    <name evidence="10 12" type="primary">tolQ</name>
    <name evidence="12" type="ORF">HK107_11435</name>
</gene>
<dbReference type="AlphaFoldDB" id="A0A7Y3RNQ8"/>
<accession>A0A7Y3RNQ8</accession>
<comment type="caution">
    <text evidence="12">The sequence shown here is derived from an EMBL/GenBank/DDBJ whole genome shotgun (WGS) entry which is preliminary data.</text>
</comment>
<dbReference type="PANTHER" id="PTHR30625">
    <property type="entry name" value="PROTEIN TOLQ"/>
    <property type="match status" value="1"/>
</dbReference>
<dbReference type="InterPro" id="IPR014163">
    <property type="entry name" value="Tol-Pal_TolQ"/>
</dbReference>
<dbReference type="InterPro" id="IPR050790">
    <property type="entry name" value="ExbB/TolQ_transport"/>
</dbReference>
<feature type="transmembrane region" description="Helical" evidence="10">
    <location>
        <begin position="178"/>
        <end position="200"/>
    </location>
</feature>
<dbReference type="GO" id="GO:0051301">
    <property type="term" value="P:cell division"/>
    <property type="evidence" value="ECO:0007669"/>
    <property type="project" value="UniProtKB-UniRule"/>
</dbReference>